<reference evidence="1 2" key="1">
    <citation type="submission" date="2023-04" db="EMBL/GenBank/DDBJ databases">
        <title>Spirochaete genome identified in red abalone sample constitutes a novel genus.</title>
        <authorList>
            <person name="Sharma S.P."/>
            <person name="Purcell C.M."/>
            <person name="Hyde J.R."/>
            <person name="Severin A.J."/>
        </authorList>
    </citation>
    <scope>NUCLEOTIDE SEQUENCE [LARGE SCALE GENOMIC DNA]</scope>
    <source>
        <strain evidence="1 2">SP-2023</strain>
    </source>
</reference>
<accession>A0ABY8ML41</accession>
<name>A0ABY8ML41_9SPIO</name>
<evidence type="ECO:0000313" key="1">
    <source>
        <dbReference type="EMBL" id="WGK70330.1"/>
    </source>
</evidence>
<evidence type="ECO:0008006" key="3">
    <source>
        <dbReference type="Google" id="ProtNLM"/>
    </source>
</evidence>
<sequence length="175" mass="19684">MVHSLGIRAISAYGNNSASGLDPWHGYIFGGGLAINMNLFRWEWIKLGVAVDALAELYSVTEGVKPHYLAEKGYLHLFSLRLENYIDIYPTKFLYFGLGSIFSLSLTGSLGDEERGVIRTYTPFILPYATFHVGYVHLQPLFGRFHWGVQINGKMALNNETHFELGGLLTLAYQF</sequence>
<organism evidence="1 2">
    <name type="scientific">Candidatus Haliotispira prima</name>
    <dbReference type="NCBI Taxonomy" id="3034016"/>
    <lineage>
        <taxon>Bacteria</taxon>
        <taxon>Pseudomonadati</taxon>
        <taxon>Spirochaetota</taxon>
        <taxon>Spirochaetia</taxon>
        <taxon>Spirochaetales</taxon>
        <taxon>Spirochaetaceae</taxon>
        <taxon>Candidatus Haliotispira</taxon>
    </lineage>
</organism>
<evidence type="ECO:0000313" key="2">
    <source>
        <dbReference type="Proteomes" id="UP001228690"/>
    </source>
</evidence>
<dbReference type="Proteomes" id="UP001228690">
    <property type="component" value="Chromosome"/>
</dbReference>
<keyword evidence="2" id="KW-1185">Reference proteome</keyword>
<proteinExistence type="predicted"/>
<dbReference type="RefSeq" id="WP_326928541.1">
    <property type="nucleotide sequence ID" value="NZ_CP123443.1"/>
</dbReference>
<dbReference type="EMBL" id="CP123443">
    <property type="protein sequence ID" value="WGK70330.1"/>
    <property type="molecule type" value="Genomic_DNA"/>
</dbReference>
<protein>
    <recommendedName>
        <fullName evidence="3">Outer membrane protein beta-barrel domain-containing protein</fullName>
    </recommendedName>
</protein>
<gene>
    <name evidence="1" type="ORF">P0082_05575</name>
</gene>